<accession>A0A8J6BB77</accession>
<name>A0A8J6BB77_9EUKA</name>
<keyword evidence="1" id="KW-0175">Coiled coil</keyword>
<feature type="coiled-coil region" evidence="1">
    <location>
        <begin position="245"/>
        <end position="272"/>
    </location>
</feature>
<feature type="region of interest" description="Disordered" evidence="2">
    <location>
        <begin position="529"/>
        <end position="571"/>
    </location>
</feature>
<organism evidence="3 4">
    <name type="scientific">Carpediemonas membranifera</name>
    <dbReference type="NCBI Taxonomy" id="201153"/>
    <lineage>
        <taxon>Eukaryota</taxon>
        <taxon>Metamonada</taxon>
        <taxon>Carpediemonas-like organisms</taxon>
        <taxon>Carpediemonas</taxon>
    </lineage>
</organism>
<dbReference type="Proteomes" id="UP000717585">
    <property type="component" value="Unassembled WGS sequence"/>
</dbReference>
<protein>
    <submittedName>
        <fullName evidence="3">Uncharacterized protein</fullName>
    </submittedName>
</protein>
<feature type="compositionally biased region" description="Basic and acidic residues" evidence="2">
    <location>
        <begin position="23"/>
        <end position="42"/>
    </location>
</feature>
<dbReference type="PANTHER" id="PTHR37028:SF9">
    <property type="entry name" value="NUCLEAR PROTEIN MDM1"/>
    <property type="match status" value="1"/>
</dbReference>
<dbReference type="PANTHER" id="PTHR37028">
    <property type="entry name" value="UNNAMED PRODUCT-RELATED"/>
    <property type="match status" value="1"/>
</dbReference>
<evidence type="ECO:0000313" key="3">
    <source>
        <dbReference type="EMBL" id="KAG9396647.1"/>
    </source>
</evidence>
<evidence type="ECO:0000313" key="4">
    <source>
        <dbReference type="Proteomes" id="UP000717585"/>
    </source>
</evidence>
<keyword evidence="4" id="KW-1185">Reference proteome</keyword>
<feature type="compositionally biased region" description="Polar residues" evidence="2">
    <location>
        <begin position="477"/>
        <end position="487"/>
    </location>
</feature>
<dbReference type="AlphaFoldDB" id="A0A8J6BB77"/>
<proteinExistence type="predicted"/>
<feature type="region of interest" description="Disordered" evidence="2">
    <location>
        <begin position="23"/>
        <end position="43"/>
    </location>
</feature>
<evidence type="ECO:0000256" key="1">
    <source>
        <dbReference type="SAM" id="Coils"/>
    </source>
</evidence>
<feature type="region of interest" description="Disordered" evidence="2">
    <location>
        <begin position="418"/>
        <end position="514"/>
    </location>
</feature>
<dbReference type="EMBL" id="JAHDYR010000005">
    <property type="protein sequence ID" value="KAG9396647.1"/>
    <property type="molecule type" value="Genomic_DNA"/>
</dbReference>
<feature type="compositionally biased region" description="Basic and acidic residues" evidence="2">
    <location>
        <begin position="541"/>
        <end position="571"/>
    </location>
</feature>
<reference evidence="3" key="1">
    <citation type="submission" date="2021-05" db="EMBL/GenBank/DDBJ databases">
        <title>A free-living protist that lacks canonical eukaryotic 1 DNA replication and segregation systems.</title>
        <authorList>
            <person name="Salas-Leiva D.E."/>
            <person name="Tromer E.C."/>
            <person name="Curtis B.A."/>
            <person name="Jerlstrom-Hultqvist J."/>
            <person name="Kolisko M."/>
            <person name="Yi Z."/>
            <person name="Salas-Leiva J.S."/>
            <person name="Gallot-Lavallee L."/>
            <person name="Kops G.J.P.L."/>
            <person name="Archibald J.M."/>
            <person name="Simpson A.G.B."/>
            <person name="Roger A.J."/>
        </authorList>
    </citation>
    <scope>NUCLEOTIDE SEQUENCE</scope>
    <source>
        <strain evidence="3">BICM</strain>
    </source>
</reference>
<gene>
    <name evidence="3" type="ORF">J8273_1664</name>
</gene>
<sequence>MSQASFVDRQRMWWSVVLKKRDVKREEREKERKEAEMKELRDSPTITKLAKQLQRSGGDVVQFQREWAEQQKRHIEAKRTQAEAEEMVGATFTPKLNARSEKLARRRPRPANNIEVALIQQGTIDAENRQRVQQECMLKGLTGTPQITRRARDLQREDDVCERLYRLDESKRRSHEEARIVKHAEAISMATPATNTSGYERSRALPIEDDILLRDAHRRNLINQKMTILEELNRKARKPMINKNSERIAREKRELEKELHALYGDKAQFERVRKKYVPEQPTFTPTINKVSKDMEKARFTSTEEHIEWLHMSRELAGPQEHVPTASELEDLAESTFKPKITTPPVPLPQGDVVDRLYSWKHAKEERLYEAQVNKVVEEPSYSFTPAINREVPKPEPAQEIVGIDSYVERQRKARAMRAAKEQDMGPNRRWKPRVTRPKEFHFHTRPRVRITALERPSDGGKARRIRRSSRSQSELSMTDTADTTEPDQSPGLGTLKVAPPSLDLPPPPEPVEVMSPDVITDYSVILSRVEPTSEPATPDHAQMRADRDKTMTGIREAVRRPWRDSAMKASA</sequence>
<comment type="caution">
    <text evidence="3">The sequence shown here is derived from an EMBL/GenBank/DDBJ whole genome shotgun (WGS) entry which is preliminary data.</text>
</comment>
<evidence type="ECO:0000256" key="2">
    <source>
        <dbReference type="SAM" id="MobiDB-lite"/>
    </source>
</evidence>